<name>A0A5C8Z272_9ACTN</name>
<keyword evidence="1" id="KW-0560">Oxidoreductase</keyword>
<dbReference type="AlphaFoldDB" id="A0A5C8Z272"/>
<dbReference type="PANTHER" id="PTHR43818">
    <property type="entry name" value="BCDNA.GH03377"/>
    <property type="match status" value="1"/>
</dbReference>
<reference evidence="5 6" key="1">
    <citation type="submission" date="2019-07" db="EMBL/GenBank/DDBJ databases">
        <title>Quadrisphaera sp. strain DD2A genome sequencing and assembly.</title>
        <authorList>
            <person name="Kim I."/>
        </authorList>
    </citation>
    <scope>NUCLEOTIDE SEQUENCE [LARGE SCALE GENOMIC DNA]</scope>
    <source>
        <strain evidence="5 6">DD2A</strain>
    </source>
</reference>
<dbReference type="InterPro" id="IPR050463">
    <property type="entry name" value="Gfo/Idh/MocA_oxidrdct_glycsds"/>
</dbReference>
<evidence type="ECO:0000313" key="6">
    <source>
        <dbReference type="Proteomes" id="UP000321234"/>
    </source>
</evidence>
<dbReference type="OrthoDB" id="9792085at2"/>
<comment type="caution">
    <text evidence="5">The sequence shown here is derived from an EMBL/GenBank/DDBJ whole genome shotgun (WGS) entry which is preliminary data.</text>
</comment>
<feature type="domain" description="GFO/IDH/MocA-like oxidoreductase" evidence="4">
    <location>
        <begin position="156"/>
        <end position="275"/>
    </location>
</feature>
<evidence type="ECO:0000256" key="1">
    <source>
        <dbReference type="ARBA" id="ARBA00023002"/>
    </source>
</evidence>
<dbReference type="GO" id="GO:0000166">
    <property type="term" value="F:nucleotide binding"/>
    <property type="evidence" value="ECO:0007669"/>
    <property type="project" value="InterPro"/>
</dbReference>
<protein>
    <submittedName>
        <fullName evidence="5">Gfo/Idh/MocA family oxidoreductase</fullName>
    </submittedName>
</protein>
<gene>
    <name evidence="5" type="ORF">FMM08_22575</name>
</gene>
<evidence type="ECO:0000256" key="2">
    <source>
        <dbReference type="SAM" id="MobiDB-lite"/>
    </source>
</evidence>
<feature type="domain" description="Gfo/Idh/MocA-like oxidoreductase N-terminal" evidence="3">
    <location>
        <begin position="24"/>
        <end position="145"/>
    </location>
</feature>
<dbReference type="InterPro" id="IPR055170">
    <property type="entry name" value="GFO_IDH_MocA-like_dom"/>
</dbReference>
<keyword evidence="6" id="KW-1185">Reference proteome</keyword>
<evidence type="ECO:0000313" key="5">
    <source>
        <dbReference type="EMBL" id="TXR51293.1"/>
    </source>
</evidence>
<dbReference type="GO" id="GO:0016491">
    <property type="term" value="F:oxidoreductase activity"/>
    <property type="evidence" value="ECO:0007669"/>
    <property type="project" value="UniProtKB-KW"/>
</dbReference>
<sequence length="359" mass="37540">MEPSDLRRRNGSSAVPPAPPAQPLRVAVLGSWHVHTDDYARSVQTRPGADLVAVWDDDAERGRAAAEHLGAPFEPDLAALLSGESAAGRVDGVTVTTSTRAHREVIGAALSAGVHVFTEKLLAPTVAECTELLTEAERTGAVVVVSLPRLYEGCTAAVREVVESGRLGRVTYARVRLSHEGAVTGWLPDRFFDPGPSVGGALTDLGCHPVYLLQLLLGARPDTVTAVYGSVTGRAVEDNAVVVASYPGGVIGVAEASFSSPTPFTIDVFGTEGTVSWTDAPRRLTATGAAFRSADQDDDGGEPVQLPVPEDGPGAFAQWVDHIRSGTRADDNTSRAVELTRLVVAANRAAAEQRAVALG</sequence>
<feature type="region of interest" description="Disordered" evidence="2">
    <location>
        <begin position="1"/>
        <end position="22"/>
    </location>
</feature>
<dbReference type="SUPFAM" id="SSF51735">
    <property type="entry name" value="NAD(P)-binding Rossmann-fold domains"/>
    <property type="match status" value="1"/>
</dbReference>
<dbReference type="Proteomes" id="UP000321234">
    <property type="component" value="Unassembled WGS sequence"/>
</dbReference>
<dbReference type="SUPFAM" id="SSF55347">
    <property type="entry name" value="Glyceraldehyde-3-phosphate dehydrogenase-like, C-terminal domain"/>
    <property type="match status" value="1"/>
</dbReference>
<dbReference type="Pfam" id="PF01408">
    <property type="entry name" value="GFO_IDH_MocA"/>
    <property type="match status" value="1"/>
</dbReference>
<evidence type="ECO:0000259" key="4">
    <source>
        <dbReference type="Pfam" id="PF22725"/>
    </source>
</evidence>
<dbReference type="InterPro" id="IPR036291">
    <property type="entry name" value="NAD(P)-bd_dom_sf"/>
</dbReference>
<dbReference type="Gene3D" id="3.30.360.10">
    <property type="entry name" value="Dihydrodipicolinate Reductase, domain 2"/>
    <property type="match status" value="1"/>
</dbReference>
<dbReference type="InterPro" id="IPR000683">
    <property type="entry name" value="Gfo/Idh/MocA-like_OxRdtase_N"/>
</dbReference>
<accession>A0A5C8Z272</accession>
<proteinExistence type="predicted"/>
<dbReference type="EMBL" id="VKAC01000024">
    <property type="protein sequence ID" value="TXR51293.1"/>
    <property type="molecule type" value="Genomic_DNA"/>
</dbReference>
<dbReference type="PANTHER" id="PTHR43818:SF11">
    <property type="entry name" value="BCDNA.GH03377"/>
    <property type="match status" value="1"/>
</dbReference>
<organism evidence="5 6">
    <name type="scientific">Quadrisphaera setariae</name>
    <dbReference type="NCBI Taxonomy" id="2593304"/>
    <lineage>
        <taxon>Bacteria</taxon>
        <taxon>Bacillati</taxon>
        <taxon>Actinomycetota</taxon>
        <taxon>Actinomycetes</taxon>
        <taxon>Kineosporiales</taxon>
        <taxon>Kineosporiaceae</taxon>
        <taxon>Quadrisphaera</taxon>
    </lineage>
</organism>
<dbReference type="Gene3D" id="3.40.50.720">
    <property type="entry name" value="NAD(P)-binding Rossmann-like Domain"/>
    <property type="match status" value="1"/>
</dbReference>
<dbReference type="Pfam" id="PF22725">
    <property type="entry name" value="GFO_IDH_MocA_C3"/>
    <property type="match status" value="1"/>
</dbReference>
<evidence type="ECO:0000259" key="3">
    <source>
        <dbReference type="Pfam" id="PF01408"/>
    </source>
</evidence>